<keyword evidence="7 11" id="KW-0472">Membrane</keyword>
<dbReference type="SMART" id="SM00499">
    <property type="entry name" value="AAI"/>
    <property type="match status" value="1"/>
</dbReference>
<feature type="transmembrane region" description="Helical" evidence="11">
    <location>
        <begin position="265"/>
        <end position="286"/>
    </location>
</feature>
<dbReference type="Proteomes" id="UP001055439">
    <property type="component" value="Chromosome 7"/>
</dbReference>
<evidence type="ECO:0000256" key="11">
    <source>
        <dbReference type="SAM" id="Phobius"/>
    </source>
</evidence>
<comment type="function">
    <text evidence="10">Plant non-specific lipid-transfer proteins transfer phospholipids as well as galactolipids across membranes. May play a role in wax or cutin deposition in the cell walls of expanding epidermal cells and certain secretory tissues.</text>
</comment>
<evidence type="ECO:0000256" key="4">
    <source>
        <dbReference type="ARBA" id="ARBA00022723"/>
    </source>
</evidence>
<dbReference type="GO" id="GO:0006869">
    <property type="term" value="P:lipid transport"/>
    <property type="evidence" value="ECO:0007669"/>
    <property type="project" value="InterPro"/>
</dbReference>
<evidence type="ECO:0000256" key="10">
    <source>
        <dbReference type="RuleBase" id="RU000628"/>
    </source>
</evidence>
<dbReference type="SUPFAM" id="SSF47699">
    <property type="entry name" value="Bifunctional inhibitor/lipid-transfer protein/seed storage 2S albumin"/>
    <property type="match status" value="1"/>
</dbReference>
<dbReference type="InterPro" id="IPR036312">
    <property type="entry name" value="Bifun_inhib/LTP/seed_sf"/>
</dbReference>
<reference evidence="13" key="1">
    <citation type="submission" date="2022-05" db="EMBL/GenBank/DDBJ databases">
        <title>The Musa troglodytarum L. genome provides insights into the mechanism of non-climacteric behaviour and enrichment of carotenoids.</title>
        <authorList>
            <person name="Wang J."/>
        </authorList>
    </citation>
    <scope>NUCLEOTIDE SEQUENCE</scope>
    <source>
        <tissue evidence="13">Leaf</tissue>
    </source>
</reference>
<dbReference type="PANTHER" id="PTHR46905:SF21">
    <property type="entry name" value="RING-TYPE E3 UBIQUITIN TRANSFERASE"/>
    <property type="match status" value="1"/>
</dbReference>
<dbReference type="OrthoDB" id="8062037at2759"/>
<evidence type="ECO:0000256" key="9">
    <source>
        <dbReference type="PROSITE-ProRule" id="PRU00175"/>
    </source>
</evidence>
<keyword evidence="3 11" id="KW-0812">Transmembrane</keyword>
<evidence type="ECO:0000256" key="1">
    <source>
        <dbReference type="ARBA" id="ARBA00004167"/>
    </source>
</evidence>
<comment type="similarity">
    <text evidence="8">Belongs to the RING-type zinc finger family. ATL subfamily.</text>
</comment>
<keyword evidence="5" id="KW-0862">Zinc</keyword>
<dbReference type="InterPro" id="IPR044602">
    <property type="entry name" value="ATL10/ATL72-79-like"/>
</dbReference>
<evidence type="ECO:0000313" key="14">
    <source>
        <dbReference type="Proteomes" id="UP001055439"/>
    </source>
</evidence>
<keyword evidence="9" id="KW-0863">Zinc-finger</keyword>
<dbReference type="Gene3D" id="1.10.110.10">
    <property type="entry name" value="Plant lipid-transfer and hydrophobic proteins"/>
    <property type="match status" value="1"/>
</dbReference>
<dbReference type="EMBL" id="CP097509">
    <property type="protein sequence ID" value="URE17105.1"/>
    <property type="molecule type" value="Genomic_DNA"/>
</dbReference>
<evidence type="ECO:0000256" key="7">
    <source>
        <dbReference type="ARBA" id="ARBA00023136"/>
    </source>
</evidence>
<name>A0A9E7KIW3_9LILI</name>
<keyword evidence="2" id="KW-0808">Transferase</keyword>
<accession>A0A9E7KIW3</accession>
<dbReference type="CDD" id="cd16461">
    <property type="entry name" value="RING-H2_EL5-like"/>
    <property type="match status" value="1"/>
</dbReference>
<dbReference type="PRINTS" id="PR00382">
    <property type="entry name" value="LIPIDTRNSFER"/>
</dbReference>
<evidence type="ECO:0000256" key="5">
    <source>
        <dbReference type="ARBA" id="ARBA00022833"/>
    </source>
</evidence>
<dbReference type="GO" id="GO:0016020">
    <property type="term" value="C:membrane"/>
    <property type="evidence" value="ECO:0007669"/>
    <property type="project" value="UniProtKB-SubCell"/>
</dbReference>
<dbReference type="GO" id="GO:0016567">
    <property type="term" value="P:protein ubiquitination"/>
    <property type="evidence" value="ECO:0007669"/>
    <property type="project" value="InterPro"/>
</dbReference>
<keyword evidence="4" id="KW-0479">Metal-binding</keyword>
<dbReference type="Gene3D" id="3.30.40.10">
    <property type="entry name" value="Zinc/RING finger domain, C3HC4 (zinc finger)"/>
    <property type="match status" value="1"/>
</dbReference>
<protein>
    <recommendedName>
        <fullName evidence="10">Non-specific lipid-transfer protein</fullName>
    </recommendedName>
</protein>
<evidence type="ECO:0000259" key="12">
    <source>
        <dbReference type="PROSITE" id="PS50089"/>
    </source>
</evidence>
<dbReference type="InterPro" id="IPR001841">
    <property type="entry name" value="Znf_RING"/>
</dbReference>
<evidence type="ECO:0000256" key="3">
    <source>
        <dbReference type="ARBA" id="ARBA00022692"/>
    </source>
</evidence>
<evidence type="ECO:0000256" key="6">
    <source>
        <dbReference type="ARBA" id="ARBA00022989"/>
    </source>
</evidence>
<keyword evidence="10" id="KW-0446">Lipid-binding</keyword>
<comment type="similarity">
    <text evidence="10">Belongs to the plant LTP family.</text>
</comment>
<evidence type="ECO:0000313" key="13">
    <source>
        <dbReference type="EMBL" id="URE17105.1"/>
    </source>
</evidence>
<organism evidence="13 14">
    <name type="scientific">Musa troglodytarum</name>
    <name type="common">fe'i banana</name>
    <dbReference type="NCBI Taxonomy" id="320322"/>
    <lineage>
        <taxon>Eukaryota</taxon>
        <taxon>Viridiplantae</taxon>
        <taxon>Streptophyta</taxon>
        <taxon>Embryophyta</taxon>
        <taxon>Tracheophyta</taxon>
        <taxon>Spermatophyta</taxon>
        <taxon>Magnoliopsida</taxon>
        <taxon>Liliopsida</taxon>
        <taxon>Zingiberales</taxon>
        <taxon>Musaceae</taxon>
        <taxon>Musa</taxon>
    </lineage>
</organism>
<dbReference type="GO" id="GO:0008289">
    <property type="term" value="F:lipid binding"/>
    <property type="evidence" value="ECO:0007669"/>
    <property type="project" value="UniProtKB-KW"/>
</dbReference>
<dbReference type="PROSITE" id="PS50089">
    <property type="entry name" value="ZF_RING_2"/>
    <property type="match status" value="1"/>
</dbReference>
<dbReference type="Pfam" id="PF13639">
    <property type="entry name" value="zf-RING_2"/>
    <property type="match status" value="1"/>
</dbReference>
<keyword evidence="10" id="KW-0813">Transport</keyword>
<keyword evidence="14" id="KW-1185">Reference proteome</keyword>
<dbReference type="PANTHER" id="PTHR46905">
    <property type="entry name" value="RING-H2 FINGER PROTEIN ATL78"/>
    <property type="match status" value="1"/>
</dbReference>
<sequence>MATLSLHTAQPQEKKRKTYVLEQYRNAMARSGALLALVLACLLTAGAHAANSCGQVVSYLMPCLGYACAMGPLTAGCCSGVRALDGAARTTPDRQTTCNCLKRSTAGIEGLQPGLISGIPSKCGVNIPYSISPSTDCSRQVSERNAIPLLPPRSLISSIQRSRLIVEAKGLQSPAAVGSGGSNSEHHSPRRLFGEGSVRERLKSYNSSFPFLCYFSLWGGRMTESTMRRLLGEFLGTPPAAANGTRQHATGNNGGGGSASFDTNMVFILAALLCALVFALGLNSVVRCALRCGRRVVFENPEEASARLAATGMKKRSLRRIPVAVYGPGADFPATDCPICLGDFADGEKVRVLPRCHHGFHVRCIDKWLASHSSCPTCRQSLLDHGGGDGVSGRVVESPHP</sequence>
<dbReference type="SMART" id="SM00184">
    <property type="entry name" value="RING"/>
    <property type="match status" value="1"/>
</dbReference>
<dbReference type="Pfam" id="PF00234">
    <property type="entry name" value="Tryp_alpha_amyl"/>
    <property type="match status" value="1"/>
</dbReference>
<dbReference type="GO" id="GO:0016740">
    <property type="term" value="F:transferase activity"/>
    <property type="evidence" value="ECO:0007669"/>
    <property type="project" value="UniProtKB-KW"/>
</dbReference>
<dbReference type="InterPro" id="IPR013083">
    <property type="entry name" value="Znf_RING/FYVE/PHD"/>
</dbReference>
<proteinExistence type="inferred from homology"/>
<dbReference type="FunFam" id="3.30.40.10:FF:000404">
    <property type="entry name" value="RING-H2 finger protein ATL72-like"/>
    <property type="match status" value="1"/>
</dbReference>
<dbReference type="GO" id="GO:0008270">
    <property type="term" value="F:zinc ion binding"/>
    <property type="evidence" value="ECO:0007669"/>
    <property type="project" value="UniProtKB-KW"/>
</dbReference>
<comment type="subcellular location">
    <subcellularLocation>
        <location evidence="1">Membrane</location>
        <topology evidence="1">Single-pass membrane protein</topology>
    </subcellularLocation>
</comment>
<dbReference type="SUPFAM" id="SSF57850">
    <property type="entry name" value="RING/U-box"/>
    <property type="match status" value="1"/>
</dbReference>
<feature type="domain" description="RING-type" evidence="12">
    <location>
        <begin position="337"/>
        <end position="379"/>
    </location>
</feature>
<gene>
    <name evidence="13" type="ORF">MUK42_12541</name>
</gene>
<evidence type="ECO:0000256" key="2">
    <source>
        <dbReference type="ARBA" id="ARBA00022679"/>
    </source>
</evidence>
<dbReference type="CDD" id="cd01960">
    <property type="entry name" value="nsLTP1"/>
    <property type="match status" value="1"/>
</dbReference>
<evidence type="ECO:0000256" key="8">
    <source>
        <dbReference type="ARBA" id="ARBA00024209"/>
    </source>
</evidence>
<dbReference type="InterPro" id="IPR016140">
    <property type="entry name" value="Bifunc_inhib/LTP/seed_store"/>
</dbReference>
<dbReference type="AlphaFoldDB" id="A0A9E7KIW3"/>
<keyword evidence="6 11" id="KW-1133">Transmembrane helix</keyword>
<dbReference type="InterPro" id="IPR000528">
    <property type="entry name" value="Plant_nsLTP"/>
</dbReference>